<dbReference type="NCBIfam" id="NF033748">
    <property type="entry name" value="class_F_sortase"/>
    <property type="match status" value="1"/>
</dbReference>
<evidence type="ECO:0000256" key="1">
    <source>
        <dbReference type="ARBA" id="ARBA00022801"/>
    </source>
</evidence>
<keyword evidence="3" id="KW-0472">Membrane</keyword>
<dbReference type="Gene3D" id="2.40.260.10">
    <property type="entry name" value="Sortase"/>
    <property type="match status" value="1"/>
</dbReference>
<organism evidence="4 5">
    <name type="scientific">Actinomadura meridiana</name>
    <dbReference type="NCBI Taxonomy" id="559626"/>
    <lineage>
        <taxon>Bacteria</taxon>
        <taxon>Bacillati</taxon>
        <taxon>Actinomycetota</taxon>
        <taxon>Actinomycetes</taxon>
        <taxon>Streptosporangiales</taxon>
        <taxon>Thermomonosporaceae</taxon>
        <taxon>Actinomadura</taxon>
    </lineage>
</organism>
<sequence length="231" mass="24771">MKTKRTREAKRSGRSVQLRYLLAAVIISTGVALCVVGFRLTGPEAPPRPPASVADIPADPAPNPQQALPASVPKQIRIPSIKVDAPIAPVNVQPDGTLEVPPLSRVDEAGWYRGGPTPGENGRSVLVGHVDSKKEPGVFYSLGALRPGRRIEIAREDGTTAAFRVDGVRRVSKDRFPSDSVYGDEGTPELRLVTCGGNFDRKRGHYDDNVIVYASLIQNAENGGKPPSTPH</sequence>
<evidence type="ECO:0000313" key="5">
    <source>
        <dbReference type="Proteomes" id="UP001501710"/>
    </source>
</evidence>
<feature type="transmembrane region" description="Helical" evidence="3">
    <location>
        <begin position="20"/>
        <end position="40"/>
    </location>
</feature>
<accession>A0ABP8C1I0</accession>
<dbReference type="InterPro" id="IPR005754">
    <property type="entry name" value="Sortase"/>
</dbReference>
<dbReference type="InterPro" id="IPR023365">
    <property type="entry name" value="Sortase_dom-sf"/>
</dbReference>
<name>A0ABP8C1I0_9ACTN</name>
<evidence type="ECO:0000313" key="4">
    <source>
        <dbReference type="EMBL" id="GAA4232014.1"/>
    </source>
</evidence>
<gene>
    <name evidence="4" type="ORF">GCM10022254_30810</name>
</gene>
<comment type="caution">
    <text evidence="4">The sequence shown here is derived from an EMBL/GenBank/DDBJ whole genome shotgun (WGS) entry which is preliminary data.</text>
</comment>
<dbReference type="Pfam" id="PF04203">
    <property type="entry name" value="Sortase"/>
    <property type="match status" value="1"/>
</dbReference>
<protein>
    <submittedName>
        <fullName evidence="4">Class F sortase</fullName>
    </submittedName>
</protein>
<evidence type="ECO:0000256" key="2">
    <source>
        <dbReference type="SAM" id="MobiDB-lite"/>
    </source>
</evidence>
<dbReference type="CDD" id="cd05829">
    <property type="entry name" value="Sortase_F"/>
    <property type="match status" value="1"/>
</dbReference>
<reference evidence="5" key="1">
    <citation type="journal article" date="2019" name="Int. J. Syst. Evol. Microbiol.">
        <title>The Global Catalogue of Microorganisms (GCM) 10K type strain sequencing project: providing services to taxonomists for standard genome sequencing and annotation.</title>
        <authorList>
            <consortium name="The Broad Institute Genomics Platform"/>
            <consortium name="The Broad Institute Genome Sequencing Center for Infectious Disease"/>
            <person name="Wu L."/>
            <person name="Ma J."/>
        </authorList>
    </citation>
    <scope>NUCLEOTIDE SEQUENCE [LARGE SCALE GENOMIC DNA]</scope>
    <source>
        <strain evidence="5">JCM 17440</strain>
    </source>
</reference>
<feature type="region of interest" description="Disordered" evidence="2">
    <location>
        <begin position="44"/>
        <end position="69"/>
    </location>
</feature>
<keyword evidence="5" id="KW-1185">Reference proteome</keyword>
<dbReference type="SUPFAM" id="SSF63817">
    <property type="entry name" value="Sortase"/>
    <property type="match status" value="1"/>
</dbReference>
<keyword evidence="1" id="KW-0378">Hydrolase</keyword>
<dbReference type="Proteomes" id="UP001501710">
    <property type="component" value="Unassembled WGS sequence"/>
</dbReference>
<evidence type="ECO:0000256" key="3">
    <source>
        <dbReference type="SAM" id="Phobius"/>
    </source>
</evidence>
<dbReference type="InterPro" id="IPR042001">
    <property type="entry name" value="Sortase_F"/>
</dbReference>
<proteinExistence type="predicted"/>
<keyword evidence="3" id="KW-0812">Transmembrane</keyword>
<dbReference type="EMBL" id="BAABAS010000006">
    <property type="protein sequence ID" value="GAA4232014.1"/>
    <property type="molecule type" value="Genomic_DNA"/>
</dbReference>
<keyword evidence="3" id="KW-1133">Transmembrane helix</keyword>